<dbReference type="Pfam" id="PF22961">
    <property type="entry name" value="RECK-like_N"/>
    <property type="match status" value="1"/>
</dbReference>
<keyword evidence="1" id="KW-0732">Signal</keyword>
<gene>
    <name evidence="4" type="primary">RECK</name>
</gene>
<dbReference type="RefSeq" id="XP_021574612.1">
    <property type="nucleotide sequence ID" value="XM_021718937.1"/>
</dbReference>
<dbReference type="PANTHER" id="PTHR13487">
    <property type="entry name" value="SERINE PROTEASE INHIBITOR"/>
    <property type="match status" value="1"/>
</dbReference>
<dbReference type="GO" id="GO:0008191">
    <property type="term" value="F:metalloendopeptidase inhibitor activity"/>
    <property type="evidence" value="ECO:0007669"/>
    <property type="project" value="InterPro"/>
</dbReference>
<evidence type="ECO:0000259" key="2">
    <source>
        <dbReference type="Pfam" id="PF22961"/>
    </source>
</evidence>
<evidence type="ECO:0000313" key="4">
    <source>
        <dbReference type="RefSeq" id="XP_021574612.1"/>
    </source>
</evidence>
<protein>
    <submittedName>
        <fullName evidence="4">Reversion-inducing cysteine-rich protein with Kazal motifs isoform X2</fullName>
    </submittedName>
</protein>
<dbReference type="GeneID" id="103273396"/>
<name>A0A3Q0EHZ8_CARSF</name>
<dbReference type="GO" id="GO:0002040">
    <property type="term" value="P:sprouting angiogenesis"/>
    <property type="evidence" value="ECO:0007669"/>
    <property type="project" value="TreeGrafter"/>
</dbReference>
<dbReference type="AlphaFoldDB" id="A0A3Q0EHZ8"/>
<proteinExistence type="predicted"/>
<dbReference type="GO" id="GO:0005886">
    <property type="term" value="C:plasma membrane"/>
    <property type="evidence" value="ECO:0007669"/>
    <property type="project" value="TreeGrafter"/>
</dbReference>
<reference evidence="4" key="1">
    <citation type="submission" date="2025-08" db="UniProtKB">
        <authorList>
            <consortium name="RefSeq"/>
        </authorList>
    </citation>
    <scope>IDENTIFICATION</scope>
</reference>
<feature type="chain" id="PRO_5018234722" evidence="1">
    <location>
        <begin position="29"/>
        <end position="247"/>
    </location>
</feature>
<dbReference type="GO" id="GO:0030198">
    <property type="term" value="P:extracellular matrix organization"/>
    <property type="evidence" value="ECO:0007669"/>
    <property type="project" value="TreeGrafter"/>
</dbReference>
<dbReference type="CTD" id="8434"/>
<dbReference type="GO" id="GO:0001955">
    <property type="term" value="P:blood vessel maturation"/>
    <property type="evidence" value="ECO:0007669"/>
    <property type="project" value="TreeGrafter"/>
</dbReference>
<dbReference type="Proteomes" id="UP000189704">
    <property type="component" value="Unplaced"/>
</dbReference>
<dbReference type="InterPro" id="IPR055110">
    <property type="entry name" value="RECK-like_N"/>
</dbReference>
<evidence type="ECO:0000313" key="3">
    <source>
        <dbReference type="Proteomes" id="UP000189704"/>
    </source>
</evidence>
<organism evidence="3 4">
    <name type="scientific">Carlito syrichta</name>
    <name type="common">Philippine tarsier</name>
    <name type="synonym">Tarsius syrichta</name>
    <dbReference type="NCBI Taxonomy" id="1868482"/>
    <lineage>
        <taxon>Eukaryota</taxon>
        <taxon>Metazoa</taxon>
        <taxon>Chordata</taxon>
        <taxon>Craniata</taxon>
        <taxon>Vertebrata</taxon>
        <taxon>Euteleostomi</taxon>
        <taxon>Mammalia</taxon>
        <taxon>Eutheria</taxon>
        <taxon>Euarchontoglires</taxon>
        <taxon>Primates</taxon>
        <taxon>Haplorrhini</taxon>
        <taxon>Tarsiiformes</taxon>
        <taxon>Tarsiidae</taxon>
        <taxon>Carlito</taxon>
    </lineage>
</organism>
<dbReference type="PANTHER" id="PTHR13487:SF3">
    <property type="entry name" value="REVERSION-INDUCING CYSTEINE-RICH PROTEIN WITH KAZAL MOTIFS"/>
    <property type="match status" value="1"/>
</dbReference>
<sequence>MATVRASVRGALLLLLLLAVAGVAEVSGGLAPGSAGALCCSHSKDNQMCRDVCEQIFSSKSESRLKHLLQRAPDYCPETMVEIWSCMNSSLPGVFKKSDGWVGLGCCELAIALECRQACKQASSKNDISKVCRKEYENALFSCISRNEMGSVCCSYAGHHTNCREYCQAIFRTDSSPGPSQIKAVENYCASISPQLIHCVNNYTQSYPMRNPTDRSPNETISYGGLQSLNFVHPRIHLLHLEVFIFF</sequence>
<feature type="domain" description="Reversion-inducing cysteine-rich with Kazal motifs N-terminal" evidence="2">
    <location>
        <begin position="98"/>
        <end position="147"/>
    </location>
</feature>
<keyword evidence="3" id="KW-1185">Reference proteome</keyword>
<dbReference type="InterPro" id="IPR039016">
    <property type="entry name" value="RECK"/>
</dbReference>
<evidence type="ECO:0000256" key="1">
    <source>
        <dbReference type="SAM" id="SignalP"/>
    </source>
</evidence>
<accession>A0A3Q0EHZ8</accession>
<feature type="signal peptide" evidence="1">
    <location>
        <begin position="1"/>
        <end position="28"/>
    </location>
</feature>